<dbReference type="Proteomes" id="UP000663825">
    <property type="component" value="Unassembled WGS sequence"/>
</dbReference>
<comment type="subcellular location">
    <subcellularLocation>
        <location evidence="1">Membrane</location>
        <topology evidence="1">Single-pass membrane protein</topology>
    </subcellularLocation>
</comment>
<dbReference type="GO" id="GO:0016192">
    <property type="term" value="P:vesicle-mediated transport"/>
    <property type="evidence" value="ECO:0007669"/>
    <property type="project" value="UniProtKB-ARBA"/>
</dbReference>
<dbReference type="PROSITE" id="PS50026">
    <property type="entry name" value="EGF_3"/>
    <property type="match status" value="3"/>
</dbReference>
<name>A0A817XW41_9BILA</name>
<keyword evidence="7" id="KW-0245">EGF-like domain</keyword>
<dbReference type="GO" id="GO:0005886">
    <property type="term" value="C:plasma membrane"/>
    <property type="evidence" value="ECO:0007669"/>
    <property type="project" value="TreeGrafter"/>
</dbReference>
<feature type="transmembrane region" description="Helical" evidence="9">
    <location>
        <begin position="1383"/>
        <end position="1401"/>
    </location>
</feature>
<reference evidence="12" key="1">
    <citation type="submission" date="2021-02" db="EMBL/GenBank/DDBJ databases">
        <authorList>
            <person name="Nowell W R."/>
        </authorList>
    </citation>
    <scope>NUCLEOTIDE SEQUENCE</scope>
</reference>
<keyword evidence="2 9" id="KW-0812">Transmembrane</keyword>
<feature type="disulfide bond" evidence="8">
    <location>
        <begin position="212"/>
        <end position="224"/>
    </location>
</feature>
<evidence type="ECO:0000256" key="3">
    <source>
        <dbReference type="ARBA" id="ARBA00022737"/>
    </source>
</evidence>
<feature type="transmembrane region" description="Helical" evidence="9">
    <location>
        <begin position="1296"/>
        <end position="1319"/>
    </location>
</feature>
<dbReference type="OrthoDB" id="10009485at2759"/>
<dbReference type="Gene3D" id="2.10.25.10">
    <property type="entry name" value="Laminin"/>
    <property type="match status" value="1"/>
</dbReference>
<feature type="transmembrane region" description="Helical" evidence="9">
    <location>
        <begin position="1513"/>
        <end position="1539"/>
    </location>
</feature>
<dbReference type="EMBL" id="CAJNXB010004364">
    <property type="protein sequence ID" value="CAF3373173.1"/>
    <property type="molecule type" value="Genomic_DNA"/>
</dbReference>
<dbReference type="SUPFAM" id="SSF57196">
    <property type="entry name" value="EGF/Laminin"/>
    <property type="match status" value="1"/>
</dbReference>
<evidence type="ECO:0000256" key="4">
    <source>
        <dbReference type="ARBA" id="ARBA00022989"/>
    </source>
</evidence>
<dbReference type="PROSITE" id="PS50068">
    <property type="entry name" value="LDLRA_2"/>
    <property type="match status" value="2"/>
</dbReference>
<dbReference type="InterPro" id="IPR036055">
    <property type="entry name" value="LDL_receptor-like_sf"/>
</dbReference>
<feature type="disulfide bond" evidence="7">
    <location>
        <begin position="946"/>
        <end position="955"/>
    </location>
</feature>
<dbReference type="Gene3D" id="2.60.120.260">
    <property type="entry name" value="Galactose-binding domain-like"/>
    <property type="match status" value="1"/>
</dbReference>
<dbReference type="Gene3D" id="1.20.1070.10">
    <property type="entry name" value="Rhodopsin 7-helix transmembrane proteins"/>
    <property type="match status" value="1"/>
</dbReference>
<accession>A0A817XW41</accession>
<comment type="caution">
    <text evidence="7">Lacks conserved residue(s) required for the propagation of feature annotation.</text>
</comment>
<dbReference type="PANTHER" id="PTHR24270">
    <property type="entry name" value="LOW-DENSITY LIPOPROTEIN RECEPTOR-RELATED"/>
    <property type="match status" value="1"/>
</dbReference>
<dbReference type="SUPFAM" id="SSF57424">
    <property type="entry name" value="LDL receptor-like module"/>
    <property type="match status" value="2"/>
</dbReference>
<feature type="transmembrane region" description="Helical" evidence="9">
    <location>
        <begin position="1433"/>
        <end position="1455"/>
    </location>
</feature>
<evidence type="ECO:0000256" key="1">
    <source>
        <dbReference type="ARBA" id="ARBA00004167"/>
    </source>
</evidence>
<dbReference type="PROSITE" id="PS50262">
    <property type="entry name" value="G_PROTEIN_RECEP_F1_2"/>
    <property type="match status" value="1"/>
</dbReference>
<evidence type="ECO:0000259" key="10">
    <source>
        <dbReference type="PROSITE" id="PS50026"/>
    </source>
</evidence>
<dbReference type="InterPro" id="IPR017452">
    <property type="entry name" value="GPCR_Rhodpsn_7TM"/>
</dbReference>
<dbReference type="InterPro" id="IPR000742">
    <property type="entry name" value="EGF"/>
</dbReference>
<feature type="disulfide bond" evidence="7">
    <location>
        <begin position="982"/>
        <end position="991"/>
    </location>
</feature>
<dbReference type="PRINTS" id="PR00261">
    <property type="entry name" value="LDLRECEPTOR"/>
</dbReference>
<evidence type="ECO:0000256" key="8">
    <source>
        <dbReference type="PROSITE-ProRule" id="PRU00124"/>
    </source>
</evidence>
<dbReference type="SMART" id="SM00181">
    <property type="entry name" value="EGF"/>
    <property type="match status" value="3"/>
</dbReference>
<dbReference type="Gene3D" id="4.10.400.10">
    <property type="entry name" value="Low-density Lipoprotein Receptor"/>
    <property type="match status" value="2"/>
</dbReference>
<feature type="domain" description="EGF-like" evidence="10">
    <location>
        <begin position="958"/>
        <end position="992"/>
    </location>
</feature>
<feature type="transmembrane region" description="Helical" evidence="9">
    <location>
        <begin position="1263"/>
        <end position="1284"/>
    </location>
</feature>
<evidence type="ECO:0000256" key="5">
    <source>
        <dbReference type="ARBA" id="ARBA00023136"/>
    </source>
</evidence>
<keyword evidence="3" id="KW-0677">Repeat</keyword>
<dbReference type="InterPro" id="IPR002172">
    <property type="entry name" value="LDrepeatLR_classA_rpt"/>
</dbReference>
<dbReference type="SUPFAM" id="SSF81321">
    <property type="entry name" value="Family A G protein-coupled receptor-like"/>
    <property type="match status" value="1"/>
</dbReference>
<evidence type="ECO:0000256" key="6">
    <source>
        <dbReference type="ARBA" id="ARBA00023157"/>
    </source>
</evidence>
<dbReference type="Pfam" id="PF00057">
    <property type="entry name" value="Ldl_recept_a"/>
    <property type="match status" value="1"/>
</dbReference>
<evidence type="ECO:0000256" key="7">
    <source>
        <dbReference type="PROSITE-ProRule" id="PRU00076"/>
    </source>
</evidence>
<protein>
    <submittedName>
        <fullName evidence="12">Uncharacterized protein</fullName>
    </submittedName>
</protein>
<feature type="domain" description="EGF-like" evidence="10">
    <location>
        <begin position="993"/>
        <end position="1034"/>
    </location>
</feature>
<keyword evidence="6 7" id="KW-1015">Disulfide bond</keyword>
<dbReference type="PROSITE" id="PS00022">
    <property type="entry name" value="EGF_1"/>
    <property type="match status" value="3"/>
</dbReference>
<dbReference type="PROSITE" id="PS01186">
    <property type="entry name" value="EGF_2"/>
    <property type="match status" value="2"/>
</dbReference>
<keyword evidence="4 9" id="KW-1133">Transmembrane helix</keyword>
<evidence type="ECO:0000313" key="12">
    <source>
        <dbReference type="EMBL" id="CAF3373173.1"/>
    </source>
</evidence>
<dbReference type="CDD" id="cd00112">
    <property type="entry name" value="LDLa"/>
    <property type="match status" value="2"/>
</dbReference>
<organism evidence="12 13">
    <name type="scientific">Rotaria socialis</name>
    <dbReference type="NCBI Taxonomy" id="392032"/>
    <lineage>
        <taxon>Eukaryota</taxon>
        <taxon>Metazoa</taxon>
        <taxon>Spiralia</taxon>
        <taxon>Gnathifera</taxon>
        <taxon>Rotifera</taxon>
        <taxon>Eurotatoria</taxon>
        <taxon>Bdelloidea</taxon>
        <taxon>Philodinida</taxon>
        <taxon>Philodinidae</taxon>
        <taxon>Rotaria</taxon>
    </lineage>
</organism>
<gene>
    <name evidence="12" type="ORF">TIS948_LOCUS25255</name>
</gene>
<dbReference type="SMART" id="SM00192">
    <property type="entry name" value="LDLa"/>
    <property type="match status" value="5"/>
</dbReference>
<evidence type="ECO:0000256" key="2">
    <source>
        <dbReference type="ARBA" id="ARBA00022692"/>
    </source>
</evidence>
<proteinExistence type="predicted"/>
<evidence type="ECO:0000313" key="13">
    <source>
        <dbReference type="Proteomes" id="UP000663825"/>
    </source>
</evidence>
<feature type="disulfide bond" evidence="7">
    <location>
        <begin position="1024"/>
        <end position="1033"/>
    </location>
</feature>
<feature type="domain" description="EGF-like" evidence="10">
    <location>
        <begin position="919"/>
        <end position="956"/>
    </location>
</feature>
<feature type="domain" description="G-protein coupled receptors family 1 profile" evidence="11">
    <location>
        <begin position="1275"/>
        <end position="1563"/>
    </location>
</feature>
<dbReference type="InterPro" id="IPR050685">
    <property type="entry name" value="LDLR"/>
</dbReference>
<keyword evidence="5 9" id="KW-0472">Membrane</keyword>
<evidence type="ECO:0000259" key="11">
    <source>
        <dbReference type="PROSITE" id="PS50262"/>
    </source>
</evidence>
<feature type="transmembrane region" description="Helical" evidence="9">
    <location>
        <begin position="1481"/>
        <end position="1501"/>
    </location>
</feature>
<feature type="disulfide bond" evidence="7">
    <location>
        <begin position="923"/>
        <end position="933"/>
    </location>
</feature>
<feature type="disulfide bond" evidence="7">
    <location>
        <begin position="927"/>
        <end position="944"/>
    </location>
</feature>
<evidence type="ECO:0000256" key="9">
    <source>
        <dbReference type="SAM" id="Phobius"/>
    </source>
</evidence>
<comment type="caution">
    <text evidence="12">The sequence shown here is derived from an EMBL/GenBank/DDBJ whole genome shotgun (WGS) entry which is preliminary data.</text>
</comment>
<sequence length="1563" mass="179150">MILLLVAFISLFATAKFQYYLYRLDSNHDCLYYRVLNQDMFYVDNEKLAESPYQLIRYCGFPIKIEGSILFSYSFKDLEKLNITTHDLLLWFAPIDLVEDYQAYLYFPSSIIASKTFNNCSSLWFGDQCQYTFDSNEPFSTIVFKTFHAKENVSKDIPLQSITNLTCYIHLECNRGGSPLCLDWREICDGRIDCLNDAADEKNCFELEINECNDDEYRCHNGLCIPRQFVNDSFQNPDCLDGTDEYDSENYKFHRQVGFLNCFTEPAFHCEESDHYFGHRGFVCGDGQHIRMLMPPPLEFLNIEQALQCANGRDSIMMLSSARLRPNSTNFTSQCQTAVTLLTMGKYNVDFVKLMCYGQKLPCRIPVGNLCNQASYMLLPMLFVTQYYAQFGYWMNKSFIYQTFESFPTPDFVCYDAQLCSIGAPNLSIENRTCTDLSEVSIFDIHQFIGVFHTCLLYNGVLNSDDCSDQSLFHCSGTLKCISKHRLVDGIIDCPDGSDETYELSCDLNDPFRFKCISENKCISPVLVRNIIVDCVGGEDERNTYTYKIPFQDLCDGYTHSPSMVIDGQNETDETNCNLWPCNNLYTRCNYAWTCPNGIDEIDCNPLSKCYPDGHECVSPISLEVICLPVNRTGNGVVDCLGSTDERQHCREQNPDNPTLRYRCWNSTDCVPSNCHNSNQCPVEQIQSFWNQCQQDQNIARVIFSLLHDIMLGSGFHSNNKYFILDNSTRFTMYTSVTNQIQIDLASSTVDINTNPSKRELITKTISFNQAWLCNRGILVFLGLDKREHCLCPPSYYGDRCQFQNERISLTIQFTKKCAPTCDGMYSIILKLIDDEETIHSYEQFTHMSTEKCNTKYNINLLYNTRPKNIMTNYSIRIEAYNKIDLSFHSSWKLPVQFLFMPVQRIASYMMIPAEFTSISKRCQVHCGEHGRCVTYVNRDEHYCHCDSGWSGRYCSIHLDNCSCSVDSLCLGQIKNQSICLCPKDKSGLRCLIHSSCQNNLCQNGGIYVQEDDRISINNFTCICATGYSGSHCQFKDTQIIISFNGVSIPPYLSIFFVSVQAKTNPQLTMMTSKIALDQDTVGFYLSIPFNMIFVHTKDTFALAFLNVNTSNSINIRLEAKFFHRCSSVQKLFNQTTMNFPLLRRVKYYHSLCKQYSQLSCFHDTDSFMCLCNQDDYANCFPFNFNETSKCNGQLICENDGVCFQDRATCPRLIMCVCPKCVYGGKCQFTTKGFGLSLDIILGYQIRPDTTIMNQPNTIKVSMILTIFIFMVGLINGLLSIVTFQSKTISNAGCQLYLLALSTNALISTIVFTLKFLLLIFLQTSFIKSRAILMIDCIFINYILRLLPCVGDWLSACIAIERALIIITGALFNHNQSRTKARWIIATIVFLVPLSVLHEPINRELIYDTVELRTWCVAQYSSTLKIFDGVMHVFHFSTPLIVNLGSAILIIILIARRHRVVHRQHADYKHLRQQLLQHKHLILSPIILALVSVPRLVGSFLSGCMESFRDTWLFLTGYFISMTPWLVTSVIFIWPSVMYKNELRRILKRSRTTVVRYFSTNTV</sequence>